<evidence type="ECO:0000313" key="6">
    <source>
        <dbReference type="Proteomes" id="UP000324974"/>
    </source>
</evidence>
<dbReference type="GO" id="GO:0004386">
    <property type="term" value="F:helicase activity"/>
    <property type="evidence" value="ECO:0007669"/>
    <property type="project" value="UniProtKB-KW"/>
</dbReference>
<evidence type="ECO:0000259" key="4">
    <source>
        <dbReference type="PROSITE" id="PS51194"/>
    </source>
</evidence>
<dbReference type="PROSITE" id="PS51192">
    <property type="entry name" value="HELICASE_ATP_BIND_1"/>
    <property type="match status" value="1"/>
</dbReference>
<dbReference type="SMART" id="SM00487">
    <property type="entry name" value="DEXDc"/>
    <property type="match status" value="1"/>
</dbReference>
<dbReference type="InterPro" id="IPR001650">
    <property type="entry name" value="Helicase_C-like"/>
</dbReference>
<dbReference type="InterPro" id="IPR052511">
    <property type="entry name" value="ATP-dep_Helicase"/>
</dbReference>
<dbReference type="CDD" id="cd17922">
    <property type="entry name" value="DEXHc_LHR-like"/>
    <property type="match status" value="1"/>
</dbReference>
<name>A0A5C1AJE1_9BACT</name>
<feature type="domain" description="Helicase ATP-binding" evidence="3">
    <location>
        <begin position="32"/>
        <end position="211"/>
    </location>
</feature>
<evidence type="ECO:0000313" key="5">
    <source>
        <dbReference type="EMBL" id="QEL17822.1"/>
    </source>
</evidence>
<dbReference type="Proteomes" id="UP000324974">
    <property type="component" value="Chromosome"/>
</dbReference>
<organism evidence="5 6">
    <name type="scientific">Limnoglobus roseus</name>
    <dbReference type="NCBI Taxonomy" id="2598579"/>
    <lineage>
        <taxon>Bacteria</taxon>
        <taxon>Pseudomonadati</taxon>
        <taxon>Planctomycetota</taxon>
        <taxon>Planctomycetia</taxon>
        <taxon>Gemmatales</taxon>
        <taxon>Gemmataceae</taxon>
        <taxon>Limnoglobus</taxon>
    </lineage>
</organism>
<keyword evidence="2" id="KW-0067">ATP-binding</keyword>
<dbReference type="SMART" id="SM00490">
    <property type="entry name" value="HELICc"/>
    <property type="match status" value="1"/>
</dbReference>
<dbReference type="PROSITE" id="PS51194">
    <property type="entry name" value="HELICASE_CTER"/>
    <property type="match status" value="1"/>
</dbReference>
<gene>
    <name evidence="5" type="ORF">PX52LOC_04833</name>
</gene>
<dbReference type="SUPFAM" id="SSF52540">
    <property type="entry name" value="P-loop containing nucleoside triphosphate hydrolases"/>
    <property type="match status" value="1"/>
</dbReference>
<dbReference type="Pfam" id="PF00271">
    <property type="entry name" value="Helicase_C"/>
    <property type="match status" value="1"/>
</dbReference>
<keyword evidence="1" id="KW-0547">Nucleotide-binding</keyword>
<evidence type="ECO:0000256" key="2">
    <source>
        <dbReference type="ARBA" id="ARBA00022840"/>
    </source>
</evidence>
<sequence length="702" mass="77938">MTAFEQLHPALQHHIVNSLGWGELREVQSLSIEAFLTGANLVILAPTAGGKTESAFFPVISRMLTEGWDGLSVLYVSPIRALLNNQEQRLQNYFSLVGRRAACWHGDTTQGERRRILADPPDCLLTTPESLEAILVSTRIDHREFFKNVRCVVIDELHAFAGDDRGWHLLSVFSRIRRLADRDLQRVGLSATVGNPDEMLTWLSAGSKRERRVVSPPPASRQAPDVQLDYVGSLDNAAKVISLLHRGEKRLVFCDSRSRVERLALLLRERGVDTFVSHSSLGLDERRAAEEAFAQKQNCVIVATSSLELGLDVGDLDRVIQIDAPATVSSFLQRMGRTGRRAGGRSNCLFLATSDEGLLRAAALLDLWGRGFVEPVNAPPKPFHILAQQLMALVLQERGVGRRTFSEWLLDVPAFAAMPDEQVGALVDHLVLTGTLFDDAGVLSFGVEGEAEYGRKNFLELLSVFTSPPLFRVMSGQKELGNVHESTFYKRQEGPVILVLAGRSWKTNHLDWNRRIAHVEPTDEKGRSRWIGEGQFLGFRVCQAIRRVLATEANEPNWSQRATAQIGEVRMEYPWATSDRTTLVQQPNGEVQWWTFAGGLANTLVADRLGGGTKAKADNLCLRFPSSLKLADVERLIDSRIRDEIVPVPGPEAIDNLKFGECLPPSIAGAVFAARFNDPEAIEAIRRERMRVIVAGERSEKA</sequence>
<dbReference type="InterPro" id="IPR014001">
    <property type="entry name" value="Helicase_ATP-bd"/>
</dbReference>
<reference evidence="6" key="1">
    <citation type="submission" date="2019-08" db="EMBL/GenBank/DDBJ databases">
        <title>Limnoglobus roseus gen. nov., sp. nov., a novel freshwater planctomycete with a giant genome from the family Gemmataceae.</title>
        <authorList>
            <person name="Kulichevskaya I.S."/>
            <person name="Naumoff D.G."/>
            <person name="Miroshnikov K."/>
            <person name="Ivanova A."/>
            <person name="Philippov D.A."/>
            <person name="Hakobyan A."/>
            <person name="Rijpstra I.C."/>
            <person name="Sinninghe Damste J.S."/>
            <person name="Liesack W."/>
            <person name="Dedysh S.N."/>
        </authorList>
    </citation>
    <scope>NUCLEOTIDE SEQUENCE [LARGE SCALE GENOMIC DNA]</scope>
    <source>
        <strain evidence="6">PX52</strain>
    </source>
</reference>
<dbReference type="KEGG" id="lrs:PX52LOC_04833"/>
<dbReference type="InterPro" id="IPR011545">
    <property type="entry name" value="DEAD/DEAH_box_helicase_dom"/>
</dbReference>
<dbReference type="GO" id="GO:0003677">
    <property type="term" value="F:DNA binding"/>
    <property type="evidence" value="ECO:0007669"/>
    <property type="project" value="TreeGrafter"/>
</dbReference>
<dbReference type="PANTHER" id="PTHR47962:SF5">
    <property type="entry name" value="ATP-DEPENDENT HELICASE LHR-RELATED"/>
    <property type="match status" value="1"/>
</dbReference>
<feature type="domain" description="Helicase C-terminal" evidence="4">
    <location>
        <begin position="233"/>
        <end position="384"/>
    </location>
</feature>
<keyword evidence="5" id="KW-0378">Hydrolase</keyword>
<dbReference type="GO" id="GO:0005524">
    <property type="term" value="F:ATP binding"/>
    <property type="evidence" value="ECO:0007669"/>
    <property type="project" value="UniProtKB-KW"/>
</dbReference>
<dbReference type="Gene3D" id="3.40.50.300">
    <property type="entry name" value="P-loop containing nucleotide triphosphate hydrolases"/>
    <property type="match status" value="2"/>
</dbReference>
<dbReference type="RefSeq" id="WP_149112385.1">
    <property type="nucleotide sequence ID" value="NZ_CP042425.1"/>
</dbReference>
<dbReference type="EMBL" id="CP042425">
    <property type="protein sequence ID" value="QEL17822.1"/>
    <property type="molecule type" value="Genomic_DNA"/>
</dbReference>
<dbReference type="GO" id="GO:0016887">
    <property type="term" value="F:ATP hydrolysis activity"/>
    <property type="evidence" value="ECO:0007669"/>
    <property type="project" value="TreeGrafter"/>
</dbReference>
<evidence type="ECO:0000259" key="3">
    <source>
        <dbReference type="PROSITE" id="PS51192"/>
    </source>
</evidence>
<dbReference type="PANTHER" id="PTHR47962">
    <property type="entry name" value="ATP-DEPENDENT HELICASE LHR-RELATED-RELATED"/>
    <property type="match status" value="1"/>
</dbReference>
<accession>A0A5C1AJE1</accession>
<protein>
    <submittedName>
        <fullName evidence="5">ATP-dependent helicase</fullName>
    </submittedName>
</protein>
<keyword evidence="6" id="KW-1185">Reference proteome</keyword>
<proteinExistence type="predicted"/>
<dbReference type="InterPro" id="IPR027417">
    <property type="entry name" value="P-loop_NTPase"/>
</dbReference>
<dbReference type="Pfam" id="PF00270">
    <property type="entry name" value="DEAD"/>
    <property type="match status" value="1"/>
</dbReference>
<dbReference type="AlphaFoldDB" id="A0A5C1AJE1"/>
<keyword evidence="5" id="KW-0347">Helicase</keyword>
<dbReference type="OrthoDB" id="9774462at2"/>
<evidence type="ECO:0000256" key="1">
    <source>
        <dbReference type="ARBA" id="ARBA00022741"/>
    </source>
</evidence>